<name>A0A3B9IR75_9PROT</name>
<dbReference type="EMBL" id="DMAI01000340">
    <property type="protein sequence ID" value="HAE49837.1"/>
    <property type="molecule type" value="Genomic_DNA"/>
</dbReference>
<gene>
    <name evidence="4" type="ORF">DCK97_20705</name>
</gene>
<dbReference type="InterPro" id="IPR011250">
    <property type="entry name" value="OMP/PagP_B-barrel"/>
</dbReference>
<evidence type="ECO:0000256" key="1">
    <source>
        <dbReference type="ARBA" id="ARBA00022729"/>
    </source>
</evidence>
<accession>A0A3B9IR75</accession>
<evidence type="ECO:0000259" key="3">
    <source>
        <dbReference type="Pfam" id="PF13505"/>
    </source>
</evidence>
<dbReference type="SUPFAM" id="SSF56925">
    <property type="entry name" value="OMPA-like"/>
    <property type="match status" value="1"/>
</dbReference>
<protein>
    <submittedName>
        <fullName evidence="4">Porin family protein</fullName>
    </submittedName>
</protein>
<dbReference type="Pfam" id="PF13505">
    <property type="entry name" value="OMP_b-brl"/>
    <property type="match status" value="1"/>
</dbReference>
<feature type="signal peptide" evidence="2">
    <location>
        <begin position="1"/>
        <end position="23"/>
    </location>
</feature>
<proteinExistence type="predicted"/>
<feature type="chain" id="PRO_5017596317" evidence="2">
    <location>
        <begin position="24"/>
        <end position="184"/>
    </location>
</feature>
<evidence type="ECO:0000313" key="5">
    <source>
        <dbReference type="Proteomes" id="UP000257706"/>
    </source>
</evidence>
<keyword evidence="1 2" id="KW-0732">Signal</keyword>
<dbReference type="Gene3D" id="2.40.160.20">
    <property type="match status" value="1"/>
</dbReference>
<dbReference type="Proteomes" id="UP000257706">
    <property type="component" value="Unassembled WGS sequence"/>
</dbReference>
<organism evidence="4 5">
    <name type="scientific">Tistrella mobilis</name>
    <dbReference type="NCBI Taxonomy" id="171437"/>
    <lineage>
        <taxon>Bacteria</taxon>
        <taxon>Pseudomonadati</taxon>
        <taxon>Pseudomonadota</taxon>
        <taxon>Alphaproteobacteria</taxon>
        <taxon>Geminicoccales</taxon>
        <taxon>Geminicoccaceae</taxon>
        <taxon>Tistrella</taxon>
    </lineage>
</organism>
<sequence>MKVKILGKVMVLSCSLVAGGAFAAGPYIGANYSQFQYDNDDVEGGDTLKIDSAVLRAGFEFNDYLGIEARGGMGFESDKKEAALGTFEYDMDNMYGGYVKLSAPLAESVHPYIIGGYTKIKADVKYTLGSVSTDESERYEGESYGAGIDFNLTDTVGANLEYMRYYDQDEEEISGISVGLRSAF</sequence>
<reference evidence="4 5" key="1">
    <citation type="journal article" date="2018" name="Nat. Biotechnol.">
        <title>A standardized bacterial taxonomy based on genome phylogeny substantially revises the tree of life.</title>
        <authorList>
            <person name="Parks D.H."/>
            <person name="Chuvochina M."/>
            <person name="Waite D.W."/>
            <person name="Rinke C."/>
            <person name="Skarshewski A."/>
            <person name="Chaumeil P.A."/>
            <person name="Hugenholtz P."/>
        </authorList>
    </citation>
    <scope>NUCLEOTIDE SEQUENCE [LARGE SCALE GENOMIC DNA]</scope>
    <source>
        <strain evidence="4">UBA8739</strain>
    </source>
</reference>
<dbReference type="AlphaFoldDB" id="A0A3B9IR75"/>
<evidence type="ECO:0000313" key="4">
    <source>
        <dbReference type="EMBL" id="HAE49837.1"/>
    </source>
</evidence>
<dbReference type="InterPro" id="IPR027385">
    <property type="entry name" value="Beta-barrel_OMP"/>
</dbReference>
<comment type="caution">
    <text evidence="4">The sequence shown here is derived from an EMBL/GenBank/DDBJ whole genome shotgun (WGS) entry which is preliminary data.</text>
</comment>
<feature type="domain" description="Outer membrane protein beta-barrel" evidence="3">
    <location>
        <begin position="18"/>
        <end position="180"/>
    </location>
</feature>
<evidence type="ECO:0000256" key="2">
    <source>
        <dbReference type="SAM" id="SignalP"/>
    </source>
</evidence>